<comment type="caution">
    <text evidence="4">The sequence shown here is derived from an EMBL/GenBank/DDBJ whole genome shotgun (WGS) entry which is preliminary data.</text>
</comment>
<dbReference type="InterPro" id="IPR002347">
    <property type="entry name" value="SDR_fam"/>
</dbReference>
<reference evidence="4" key="1">
    <citation type="submission" date="2023-06" db="EMBL/GenBank/DDBJ databases">
        <title>Genome-scale phylogeny and comparative genomics of the fungal order Sordariales.</title>
        <authorList>
            <consortium name="Lawrence Berkeley National Laboratory"/>
            <person name="Hensen N."/>
            <person name="Bonometti L."/>
            <person name="Westerberg I."/>
            <person name="Brannstrom I.O."/>
            <person name="Guillou S."/>
            <person name="Cros-Aarteil S."/>
            <person name="Calhoun S."/>
            <person name="Haridas S."/>
            <person name="Kuo A."/>
            <person name="Mondo S."/>
            <person name="Pangilinan J."/>
            <person name="Riley R."/>
            <person name="Labutti K."/>
            <person name="Andreopoulos B."/>
            <person name="Lipzen A."/>
            <person name="Chen C."/>
            <person name="Yanf M."/>
            <person name="Daum C."/>
            <person name="Ng V."/>
            <person name="Clum A."/>
            <person name="Steindorff A."/>
            <person name="Ohm R."/>
            <person name="Martin F."/>
            <person name="Silar P."/>
            <person name="Natvig D."/>
            <person name="Lalanne C."/>
            <person name="Gautier V."/>
            <person name="Ament-Velasquez S.L."/>
            <person name="Kruys A."/>
            <person name="Hutchinson M.I."/>
            <person name="Powell A.J."/>
            <person name="Barry K."/>
            <person name="Miller A.N."/>
            <person name="Grigoriev I.V."/>
            <person name="Debuchy R."/>
            <person name="Gladieux P."/>
            <person name="Thoren M.H."/>
            <person name="Johannesson H."/>
        </authorList>
    </citation>
    <scope>NUCLEOTIDE SEQUENCE</scope>
    <source>
        <strain evidence="4">CBS 307.81</strain>
    </source>
</reference>
<dbReference type="PANTHER" id="PTHR42760:SF37">
    <property type="entry name" value="CLAVALDEHYDE DEHYDROGENASE"/>
    <property type="match status" value="1"/>
</dbReference>
<name>A0AA39Z890_9PEZI</name>
<comment type="similarity">
    <text evidence="1 3">Belongs to the short-chain dehydrogenases/reductases (SDR) family.</text>
</comment>
<dbReference type="Gene3D" id="3.40.50.720">
    <property type="entry name" value="NAD(P)-binding Rossmann-like Domain"/>
    <property type="match status" value="1"/>
</dbReference>
<evidence type="ECO:0000256" key="1">
    <source>
        <dbReference type="ARBA" id="ARBA00006484"/>
    </source>
</evidence>
<organism evidence="4 5">
    <name type="scientific">Cercophora samala</name>
    <dbReference type="NCBI Taxonomy" id="330535"/>
    <lineage>
        <taxon>Eukaryota</taxon>
        <taxon>Fungi</taxon>
        <taxon>Dikarya</taxon>
        <taxon>Ascomycota</taxon>
        <taxon>Pezizomycotina</taxon>
        <taxon>Sordariomycetes</taxon>
        <taxon>Sordariomycetidae</taxon>
        <taxon>Sordariales</taxon>
        <taxon>Lasiosphaeriaceae</taxon>
        <taxon>Cercophora</taxon>
    </lineage>
</organism>
<dbReference type="GO" id="GO:0016616">
    <property type="term" value="F:oxidoreductase activity, acting on the CH-OH group of donors, NAD or NADP as acceptor"/>
    <property type="evidence" value="ECO:0007669"/>
    <property type="project" value="TreeGrafter"/>
</dbReference>
<protein>
    <submittedName>
        <fullName evidence="4">Uncharacterized protein</fullName>
    </submittedName>
</protein>
<dbReference type="CDD" id="cd05233">
    <property type="entry name" value="SDR_c"/>
    <property type="match status" value="1"/>
</dbReference>
<dbReference type="PRINTS" id="PR00081">
    <property type="entry name" value="GDHRDH"/>
</dbReference>
<keyword evidence="5" id="KW-1185">Reference proteome</keyword>
<dbReference type="Proteomes" id="UP001174997">
    <property type="component" value="Unassembled WGS sequence"/>
</dbReference>
<evidence type="ECO:0000313" key="5">
    <source>
        <dbReference type="Proteomes" id="UP001174997"/>
    </source>
</evidence>
<evidence type="ECO:0000256" key="3">
    <source>
        <dbReference type="RuleBase" id="RU000363"/>
    </source>
</evidence>
<gene>
    <name evidence="4" type="ORF">QBC41DRAFT_231724</name>
</gene>
<accession>A0AA39Z890</accession>
<proteinExistence type="inferred from homology"/>
<evidence type="ECO:0000256" key="2">
    <source>
        <dbReference type="ARBA" id="ARBA00023002"/>
    </source>
</evidence>
<dbReference type="PANTHER" id="PTHR42760">
    <property type="entry name" value="SHORT-CHAIN DEHYDROGENASES/REDUCTASES FAMILY MEMBER"/>
    <property type="match status" value="1"/>
</dbReference>
<evidence type="ECO:0000313" key="4">
    <source>
        <dbReference type="EMBL" id="KAK0665931.1"/>
    </source>
</evidence>
<dbReference type="InterPro" id="IPR036291">
    <property type="entry name" value="NAD(P)-bd_dom_sf"/>
</dbReference>
<dbReference type="PRINTS" id="PR00080">
    <property type="entry name" value="SDRFAMILY"/>
</dbReference>
<dbReference type="AlphaFoldDB" id="A0AA39Z890"/>
<dbReference type="Pfam" id="PF00106">
    <property type="entry name" value="adh_short"/>
    <property type="match status" value="1"/>
</dbReference>
<dbReference type="EMBL" id="JAULSY010000098">
    <property type="protein sequence ID" value="KAK0665931.1"/>
    <property type="molecule type" value="Genomic_DNA"/>
</dbReference>
<keyword evidence="2" id="KW-0560">Oxidoreductase</keyword>
<sequence>MVAFNPSRLGVQFTSKTHHDTYPQIDPSVFHPAPCAGKTVLVTGAAKGIGRAIVASYAKAGASRIAITARGDVSATHAEALHAAAKAGRDVNPVGGVEFLLLRLDVTDYATVEACAAEVAAKWGHIDILVNNAGYLAPFVPLGEGDRGEWWLTWEVNVRGVYWVVRAMLPLVLRSKDKTIVNVTSVGALALTPGASAYQPSKLAVLRLGEYLMVEYEGEGLLVYSVHPASVATDLAGNMPPEVVKAVCNDTPELAGDGIVYLTSERREWLAGRYVSCAWDLPELMARKDEIVEKDLLKLQVTFG</sequence>
<dbReference type="SUPFAM" id="SSF51735">
    <property type="entry name" value="NAD(P)-binding Rossmann-fold domains"/>
    <property type="match status" value="1"/>
</dbReference>